<evidence type="ECO:0000313" key="1">
    <source>
        <dbReference type="EMBL" id="GBP50398.1"/>
    </source>
</evidence>
<dbReference type="Proteomes" id="UP000299102">
    <property type="component" value="Unassembled WGS sequence"/>
</dbReference>
<keyword evidence="2" id="KW-1185">Reference proteome</keyword>
<protein>
    <submittedName>
        <fullName evidence="1">Uncharacterized protein</fullName>
    </submittedName>
</protein>
<reference evidence="1 2" key="1">
    <citation type="journal article" date="2019" name="Commun. Biol.">
        <title>The bagworm genome reveals a unique fibroin gene that provides high tensile strength.</title>
        <authorList>
            <person name="Kono N."/>
            <person name="Nakamura H."/>
            <person name="Ohtoshi R."/>
            <person name="Tomita M."/>
            <person name="Numata K."/>
            <person name="Arakawa K."/>
        </authorList>
    </citation>
    <scope>NUCLEOTIDE SEQUENCE [LARGE SCALE GENOMIC DNA]</scope>
</reference>
<evidence type="ECO:0000313" key="2">
    <source>
        <dbReference type="Proteomes" id="UP000299102"/>
    </source>
</evidence>
<dbReference type="EMBL" id="BGZK01000565">
    <property type="protein sequence ID" value="GBP50398.1"/>
    <property type="molecule type" value="Genomic_DNA"/>
</dbReference>
<dbReference type="AlphaFoldDB" id="A0A4C1WG85"/>
<gene>
    <name evidence="1" type="ORF">EVAR_30106_1</name>
</gene>
<organism evidence="1 2">
    <name type="scientific">Eumeta variegata</name>
    <name type="common">Bagworm moth</name>
    <name type="synonym">Eumeta japonica</name>
    <dbReference type="NCBI Taxonomy" id="151549"/>
    <lineage>
        <taxon>Eukaryota</taxon>
        <taxon>Metazoa</taxon>
        <taxon>Ecdysozoa</taxon>
        <taxon>Arthropoda</taxon>
        <taxon>Hexapoda</taxon>
        <taxon>Insecta</taxon>
        <taxon>Pterygota</taxon>
        <taxon>Neoptera</taxon>
        <taxon>Endopterygota</taxon>
        <taxon>Lepidoptera</taxon>
        <taxon>Glossata</taxon>
        <taxon>Ditrysia</taxon>
        <taxon>Tineoidea</taxon>
        <taxon>Psychidae</taxon>
        <taxon>Oiketicinae</taxon>
        <taxon>Eumeta</taxon>
    </lineage>
</organism>
<comment type="caution">
    <text evidence="1">The sequence shown here is derived from an EMBL/GenBank/DDBJ whole genome shotgun (WGS) entry which is preliminary data.</text>
</comment>
<name>A0A4C1WG85_EUMVA</name>
<sequence length="83" mass="9048">MTCLISRALGPHASRLAAGRRGVCLCACHLYGMPTSDPDLMTMGQPREVSCGAWFWGLSLGTFDDVQEFNSLIKKKANAILFI</sequence>
<proteinExistence type="predicted"/>
<accession>A0A4C1WG85</accession>